<keyword evidence="1" id="KW-0472">Membrane</keyword>
<dbReference type="InterPro" id="IPR028096">
    <property type="entry name" value="EfeO_Cupredoxin"/>
</dbReference>
<dbReference type="InterPro" id="IPR008972">
    <property type="entry name" value="Cupredoxin"/>
</dbReference>
<evidence type="ECO:0000313" key="3">
    <source>
        <dbReference type="EMBL" id="PSB36358.1"/>
    </source>
</evidence>
<reference evidence="3 4" key="1">
    <citation type="submission" date="2018-03" db="EMBL/GenBank/DDBJ databases">
        <title>The ancient ancestry and fast evolution of plastids.</title>
        <authorList>
            <person name="Moore K.R."/>
            <person name="Magnabosco C."/>
            <person name="Momper L."/>
            <person name="Gold D.A."/>
            <person name="Bosak T."/>
            <person name="Fournier G.P."/>
        </authorList>
    </citation>
    <scope>NUCLEOTIDE SEQUENCE [LARGE SCALE GENOMIC DNA]</scope>
    <source>
        <strain evidence="3 4">CCALA 015</strain>
    </source>
</reference>
<evidence type="ECO:0000259" key="2">
    <source>
        <dbReference type="Pfam" id="PF13473"/>
    </source>
</evidence>
<dbReference type="Gene3D" id="2.60.40.420">
    <property type="entry name" value="Cupredoxins - blue copper proteins"/>
    <property type="match status" value="1"/>
</dbReference>
<gene>
    <name evidence="3" type="ORF">C7B81_14000</name>
</gene>
<keyword evidence="1" id="KW-0812">Transmembrane</keyword>
<sequence length="141" mass="15208">MTPHEAAAPLWRSIPQPLALQVLVAAAGLALIAAELWWFLGPHGAGVAADEGEQGMQEITITVQGGYLPSRIRVKAGRPVRLLFHRTDPSGCVARVIFPDFQRSLDLPLGATTSIELRPERPGSYPFHCGMAMVRGSLEAE</sequence>
<evidence type="ECO:0000256" key="1">
    <source>
        <dbReference type="SAM" id="Phobius"/>
    </source>
</evidence>
<protein>
    <submittedName>
        <fullName evidence="3">ATPase P</fullName>
    </submittedName>
</protein>
<dbReference type="Proteomes" id="UP000238218">
    <property type="component" value="Unassembled WGS sequence"/>
</dbReference>
<dbReference type="RefSeq" id="WP_106222666.1">
    <property type="nucleotide sequence ID" value="NZ_PVWP01000010.1"/>
</dbReference>
<feature type="transmembrane region" description="Helical" evidence="1">
    <location>
        <begin position="18"/>
        <end position="40"/>
    </location>
</feature>
<accession>A0ABX5F4N2</accession>
<keyword evidence="1" id="KW-1133">Transmembrane helix</keyword>
<evidence type="ECO:0000313" key="4">
    <source>
        <dbReference type="Proteomes" id="UP000238218"/>
    </source>
</evidence>
<dbReference type="EMBL" id="PVWP01000010">
    <property type="protein sequence ID" value="PSB36358.1"/>
    <property type="molecule type" value="Genomic_DNA"/>
</dbReference>
<name>A0ABX5F4N2_9CHRO</name>
<dbReference type="SUPFAM" id="SSF49503">
    <property type="entry name" value="Cupredoxins"/>
    <property type="match status" value="1"/>
</dbReference>
<dbReference type="Pfam" id="PF13473">
    <property type="entry name" value="Cupredoxin_1"/>
    <property type="match status" value="1"/>
</dbReference>
<comment type="caution">
    <text evidence="3">The sequence shown here is derived from an EMBL/GenBank/DDBJ whole genome shotgun (WGS) entry which is preliminary data.</text>
</comment>
<organism evidence="3 4">
    <name type="scientific">Aphanothece cf. minutissima CCALA 015</name>
    <dbReference type="NCBI Taxonomy" id="2107695"/>
    <lineage>
        <taxon>Bacteria</taxon>
        <taxon>Bacillati</taxon>
        <taxon>Cyanobacteriota</taxon>
        <taxon>Cyanophyceae</taxon>
        <taxon>Oscillatoriophycideae</taxon>
        <taxon>Chroococcales</taxon>
        <taxon>Aphanothecaceae</taxon>
        <taxon>Aphanothece</taxon>
    </lineage>
</organism>
<feature type="domain" description="EfeO-type cupredoxin-like" evidence="2">
    <location>
        <begin position="36"/>
        <end position="137"/>
    </location>
</feature>
<proteinExistence type="predicted"/>
<keyword evidence="4" id="KW-1185">Reference proteome</keyword>